<sequence>MQSDKHIFYSINSETERIALHNISCTLFPARKIYTTSKLSIPFVHPLLQQLVSVRLFSLLFPSTVLP</sequence>
<evidence type="ECO:0000313" key="2">
    <source>
        <dbReference type="Proteomes" id="UP001229421"/>
    </source>
</evidence>
<evidence type="ECO:0000313" key="1">
    <source>
        <dbReference type="EMBL" id="KAK1437193.1"/>
    </source>
</evidence>
<dbReference type="AlphaFoldDB" id="A0AAD8P889"/>
<name>A0AAD8P889_TARER</name>
<dbReference type="Proteomes" id="UP001229421">
    <property type="component" value="Unassembled WGS sequence"/>
</dbReference>
<accession>A0AAD8P889</accession>
<gene>
    <name evidence="1" type="ORF">QVD17_02981</name>
</gene>
<keyword evidence="2" id="KW-1185">Reference proteome</keyword>
<comment type="caution">
    <text evidence="1">The sequence shown here is derived from an EMBL/GenBank/DDBJ whole genome shotgun (WGS) entry which is preliminary data.</text>
</comment>
<organism evidence="1 2">
    <name type="scientific">Tagetes erecta</name>
    <name type="common">African marigold</name>
    <dbReference type="NCBI Taxonomy" id="13708"/>
    <lineage>
        <taxon>Eukaryota</taxon>
        <taxon>Viridiplantae</taxon>
        <taxon>Streptophyta</taxon>
        <taxon>Embryophyta</taxon>
        <taxon>Tracheophyta</taxon>
        <taxon>Spermatophyta</taxon>
        <taxon>Magnoliopsida</taxon>
        <taxon>eudicotyledons</taxon>
        <taxon>Gunneridae</taxon>
        <taxon>Pentapetalae</taxon>
        <taxon>asterids</taxon>
        <taxon>campanulids</taxon>
        <taxon>Asterales</taxon>
        <taxon>Asteraceae</taxon>
        <taxon>Asteroideae</taxon>
        <taxon>Heliantheae alliance</taxon>
        <taxon>Tageteae</taxon>
        <taxon>Tagetes</taxon>
    </lineage>
</organism>
<protein>
    <submittedName>
        <fullName evidence="1">Uncharacterized protein</fullName>
    </submittedName>
</protein>
<proteinExistence type="predicted"/>
<reference evidence="1" key="1">
    <citation type="journal article" date="2023" name="bioRxiv">
        <title>Improved chromosome-level genome assembly for marigold (Tagetes erecta).</title>
        <authorList>
            <person name="Jiang F."/>
            <person name="Yuan L."/>
            <person name="Wang S."/>
            <person name="Wang H."/>
            <person name="Xu D."/>
            <person name="Wang A."/>
            <person name="Fan W."/>
        </authorList>
    </citation>
    <scope>NUCLEOTIDE SEQUENCE</scope>
    <source>
        <strain evidence="1">WSJ</strain>
        <tissue evidence="1">Leaf</tissue>
    </source>
</reference>
<dbReference type="EMBL" id="JAUHHV010000001">
    <property type="protein sequence ID" value="KAK1437193.1"/>
    <property type="molecule type" value="Genomic_DNA"/>
</dbReference>